<dbReference type="PANTHER" id="PTHR12993:SF11">
    <property type="entry name" value="N-ACETYLGLUCOSAMINYL-PHOSPHATIDYLINOSITOL DE-N-ACETYLASE"/>
    <property type="match status" value="1"/>
</dbReference>
<gene>
    <name evidence="5" type="ORF">BSAL_44790</name>
</gene>
<organism evidence="5 6">
    <name type="scientific">Bodo saltans</name>
    <name type="common">Flagellated protozoan</name>
    <dbReference type="NCBI Taxonomy" id="75058"/>
    <lineage>
        <taxon>Eukaryota</taxon>
        <taxon>Discoba</taxon>
        <taxon>Euglenozoa</taxon>
        <taxon>Kinetoplastea</taxon>
        <taxon>Metakinetoplastina</taxon>
        <taxon>Eubodonida</taxon>
        <taxon>Bodonidae</taxon>
        <taxon>Bodo</taxon>
    </lineage>
</organism>
<feature type="chain" id="PRO_5006622588" description="N-acetylglucosaminylphosphatidylinositol deacetylase" evidence="4">
    <location>
        <begin position="23"/>
        <end position="250"/>
    </location>
</feature>
<keyword evidence="3" id="KW-1133">Transmembrane helix</keyword>
<evidence type="ECO:0000256" key="3">
    <source>
        <dbReference type="SAM" id="Phobius"/>
    </source>
</evidence>
<dbReference type="InterPro" id="IPR003737">
    <property type="entry name" value="GlcNAc_PI_deacetylase-related"/>
</dbReference>
<keyword evidence="6" id="KW-1185">Reference proteome</keyword>
<dbReference type="SUPFAM" id="SSF102588">
    <property type="entry name" value="LmbE-like"/>
    <property type="match status" value="1"/>
</dbReference>
<protein>
    <recommendedName>
        <fullName evidence="2">N-acetylglucosaminylphosphatidylinositol deacetylase</fullName>
        <ecNumber evidence="2">3.5.1.89</ecNumber>
    </recommendedName>
</protein>
<evidence type="ECO:0000256" key="1">
    <source>
        <dbReference type="ARBA" id="ARBA00006066"/>
    </source>
</evidence>
<evidence type="ECO:0000256" key="4">
    <source>
        <dbReference type="SAM" id="SignalP"/>
    </source>
</evidence>
<name>A0A0S4JQJ0_BODSA</name>
<dbReference type="AlphaFoldDB" id="A0A0S4JQJ0"/>
<dbReference type="OMA" id="YVLESVN"/>
<dbReference type="InterPro" id="IPR024078">
    <property type="entry name" value="LmbE-like_dom_sf"/>
</dbReference>
<sequence>MSLSLWAFACTAVAVSVLYVWSKCAAGAATPVIRGDVLLVFAHPDDEAMFFAPLLNTLRRLNIRFHFLCLSSGNAAGLGRIREKELDASGKFYGAASVRVIDDQAMQDGMNVDWDPAVVARYVRQALDICGTIRTVITFDERGVSGHPNHIAVFNGVRHLKATSPPGILYLGLKSGSFISKYSGLLSLLPFVVGWRTPSKEPKNFTCIISPEDALSSFKGMQRHASQFVWFRYLFVWFSSFGVLNEFLSL</sequence>
<dbReference type="Gene3D" id="3.40.50.10320">
    <property type="entry name" value="LmbE-like"/>
    <property type="match status" value="1"/>
</dbReference>
<dbReference type="GO" id="GO:0016020">
    <property type="term" value="C:membrane"/>
    <property type="evidence" value="ECO:0007669"/>
    <property type="project" value="GOC"/>
</dbReference>
<dbReference type="Proteomes" id="UP000051952">
    <property type="component" value="Unassembled WGS sequence"/>
</dbReference>
<dbReference type="UniPathway" id="UPA00196"/>
<dbReference type="PANTHER" id="PTHR12993">
    <property type="entry name" value="N-ACETYLGLUCOSAMINYL-PHOSPHATIDYLINOSITOL DE-N-ACETYLASE-RELATED"/>
    <property type="match status" value="1"/>
</dbReference>
<dbReference type="GO" id="GO:0006506">
    <property type="term" value="P:GPI anchor biosynthetic process"/>
    <property type="evidence" value="ECO:0007669"/>
    <property type="project" value="UniProtKB-UniPathway"/>
</dbReference>
<dbReference type="OrthoDB" id="440160at2759"/>
<accession>A0A0S4JQJ0</accession>
<keyword evidence="3" id="KW-0472">Membrane</keyword>
<reference evidence="6" key="1">
    <citation type="submission" date="2015-09" db="EMBL/GenBank/DDBJ databases">
        <authorList>
            <consortium name="Pathogen Informatics"/>
        </authorList>
    </citation>
    <scope>NUCLEOTIDE SEQUENCE [LARGE SCALE GENOMIC DNA]</scope>
    <source>
        <strain evidence="6">Lake Konstanz</strain>
    </source>
</reference>
<comment type="similarity">
    <text evidence="1">Belongs to the PIGL family.</text>
</comment>
<dbReference type="GO" id="GO:0000225">
    <property type="term" value="F:N-acetylglucosaminylphosphatidylinositol deacetylase activity"/>
    <property type="evidence" value="ECO:0007669"/>
    <property type="project" value="UniProtKB-EC"/>
</dbReference>
<dbReference type="EC" id="3.5.1.89" evidence="2"/>
<dbReference type="GO" id="GO:0005783">
    <property type="term" value="C:endoplasmic reticulum"/>
    <property type="evidence" value="ECO:0007669"/>
    <property type="project" value="TreeGrafter"/>
</dbReference>
<feature type="transmembrane region" description="Helical" evidence="3">
    <location>
        <begin position="230"/>
        <end position="248"/>
    </location>
</feature>
<dbReference type="VEuPathDB" id="TriTrypDB:BSAL_44790"/>
<keyword evidence="3" id="KW-0812">Transmembrane</keyword>
<proteinExistence type="inferred from homology"/>
<evidence type="ECO:0000313" key="5">
    <source>
        <dbReference type="EMBL" id="CUG93790.1"/>
    </source>
</evidence>
<dbReference type="EMBL" id="CYKH01002195">
    <property type="protein sequence ID" value="CUG93790.1"/>
    <property type="molecule type" value="Genomic_DNA"/>
</dbReference>
<evidence type="ECO:0000256" key="2">
    <source>
        <dbReference type="ARBA" id="ARBA00012176"/>
    </source>
</evidence>
<evidence type="ECO:0000313" key="6">
    <source>
        <dbReference type="Proteomes" id="UP000051952"/>
    </source>
</evidence>
<feature type="signal peptide" evidence="4">
    <location>
        <begin position="1"/>
        <end position="22"/>
    </location>
</feature>
<dbReference type="Pfam" id="PF02585">
    <property type="entry name" value="PIG-L"/>
    <property type="match status" value="1"/>
</dbReference>
<keyword evidence="4" id="KW-0732">Signal</keyword>